<proteinExistence type="inferred from homology"/>
<dbReference type="Gene3D" id="2.40.50.140">
    <property type="entry name" value="Nucleic acid-binding proteins"/>
    <property type="match status" value="1"/>
</dbReference>
<dbReference type="Gene3D" id="3.30.70.60">
    <property type="match status" value="1"/>
</dbReference>
<dbReference type="GO" id="GO:0022627">
    <property type="term" value="C:cytosolic small ribosomal subunit"/>
    <property type="evidence" value="ECO:0007669"/>
    <property type="project" value="TreeGrafter"/>
</dbReference>
<evidence type="ECO:0000256" key="2">
    <source>
        <dbReference type="ARBA" id="ARBA00009512"/>
    </source>
</evidence>
<name>A0A9P6R808_9FUNG</name>
<dbReference type="InterPro" id="IPR000529">
    <property type="entry name" value="Ribosomal_bS6"/>
</dbReference>
<dbReference type="SUPFAM" id="SSF54995">
    <property type="entry name" value="Ribosomal protein S6"/>
    <property type="match status" value="1"/>
</dbReference>
<keyword evidence="6 8" id="KW-0687">Ribonucleoprotein</keyword>
<dbReference type="Pfam" id="PF01084">
    <property type="entry name" value="Ribosomal_S18"/>
    <property type="match status" value="1"/>
</dbReference>
<dbReference type="SUPFAM" id="SSF50249">
    <property type="entry name" value="Nucleic acid-binding proteins"/>
    <property type="match status" value="1"/>
</dbReference>
<dbReference type="PANTHER" id="PTHR21011:SF1">
    <property type="entry name" value="SMALL RIBOSOMAL SUBUNIT PROTEIN BS6M"/>
    <property type="match status" value="1"/>
</dbReference>
<dbReference type="GO" id="GO:0030894">
    <property type="term" value="C:replisome"/>
    <property type="evidence" value="ECO:0007669"/>
    <property type="project" value="InterPro"/>
</dbReference>
<dbReference type="Pfam" id="PF22657">
    <property type="entry name" value="SSB_1"/>
    <property type="match status" value="1"/>
</dbReference>
<dbReference type="PROSITE" id="PS01048">
    <property type="entry name" value="RIBOSOMAL_S6"/>
    <property type="match status" value="1"/>
</dbReference>
<gene>
    <name evidence="10" type="ORF">BGZ97_011370</name>
</gene>
<dbReference type="GO" id="GO:0006260">
    <property type="term" value="P:DNA replication"/>
    <property type="evidence" value="ECO:0007669"/>
    <property type="project" value="InterPro"/>
</dbReference>
<dbReference type="EMBL" id="JAAAIN010000636">
    <property type="protein sequence ID" value="KAG0312203.1"/>
    <property type="molecule type" value="Genomic_DNA"/>
</dbReference>
<dbReference type="InterPro" id="IPR014717">
    <property type="entry name" value="Transl_elong_EF1B/ribsomal_bS6"/>
</dbReference>
<dbReference type="GO" id="GO:0003735">
    <property type="term" value="F:structural constituent of ribosome"/>
    <property type="evidence" value="ECO:0007669"/>
    <property type="project" value="InterPro"/>
</dbReference>
<evidence type="ECO:0000313" key="11">
    <source>
        <dbReference type="Proteomes" id="UP000823405"/>
    </source>
</evidence>
<keyword evidence="4" id="KW-0694">RNA-binding</keyword>
<evidence type="ECO:0000256" key="4">
    <source>
        <dbReference type="ARBA" id="ARBA00022884"/>
    </source>
</evidence>
<dbReference type="HAMAP" id="MF_00360">
    <property type="entry name" value="Ribosomal_bS6"/>
    <property type="match status" value="1"/>
</dbReference>
<keyword evidence="5 8" id="KW-0689">Ribosomal protein</keyword>
<dbReference type="Gene3D" id="4.10.640.10">
    <property type="entry name" value="Ribosomal protein S18"/>
    <property type="match status" value="1"/>
</dbReference>
<dbReference type="CDD" id="cd00473">
    <property type="entry name" value="bS6"/>
    <property type="match status" value="1"/>
</dbReference>
<dbReference type="NCBIfam" id="TIGR04418">
    <property type="entry name" value="PriB_gamma"/>
    <property type="match status" value="1"/>
</dbReference>
<dbReference type="Pfam" id="PF01250">
    <property type="entry name" value="Ribosomal_S6"/>
    <property type="match status" value="1"/>
</dbReference>
<dbReference type="InterPro" id="IPR023646">
    <property type="entry name" value="Prisomal_replication_PriB"/>
</dbReference>
<dbReference type="InterPro" id="IPR018275">
    <property type="entry name" value="Ribosomal_bS18_CS"/>
</dbReference>
<comment type="similarity">
    <text evidence="1 8">Belongs to the bacterial ribosomal protein bS18 family.</text>
</comment>
<evidence type="ECO:0000256" key="7">
    <source>
        <dbReference type="ARBA" id="ARBA00035264"/>
    </source>
</evidence>
<dbReference type="InterPro" id="IPR012340">
    <property type="entry name" value="NA-bd_OB-fold"/>
</dbReference>
<evidence type="ECO:0000256" key="1">
    <source>
        <dbReference type="ARBA" id="ARBA00005589"/>
    </source>
</evidence>
<dbReference type="OrthoDB" id="2402649at2759"/>
<evidence type="ECO:0000313" key="10">
    <source>
        <dbReference type="EMBL" id="KAG0312203.1"/>
    </source>
</evidence>
<dbReference type="InterPro" id="IPR020815">
    <property type="entry name" value="Ribosomal_bS6_CS"/>
</dbReference>
<dbReference type="PROSITE" id="PS00057">
    <property type="entry name" value="RIBOSOMAL_S18"/>
    <property type="match status" value="1"/>
</dbReference>
<dbReference type="GO" id="GO:0003697">
    <property type="term" value="F:single-stranded DNA binding"/>
    <property type="evidence" value="ECO:0007669"/>
    <property type="project" value="InterPro"/>
</dbReference>
<dbReference type="PRINTS" id="PR00974">
    <property type="entry name" value="RIBOSOMALS18"/>
</dbReference>
<dbReference type="GO" id="GO:0070181">
    <property type="term" value="F:small ribosomal subunit rRNA binding"/>
    <property type="evidence" value="ECO:0007669"/>
    <property type="project" value="TreeGrafter"/>
</dbReference>
<evidence type="ECO:0000256" key="8">
    <source>
        <dbReference type="RuleBase" id="RU003910"/>
    </source>
</evidence>
<keyword evidence="3" id="KW-0699">rRNA-binding</keyword>
<dbReference type="PANTHER" id="PTHR21011">
    <property type="entry name" value="MITOCHONDRIAL 28S RIBOSOMAL PROTEIN S6"/>
    <property type="match status" value="1"/>
</dbReference>
<sequence>MRHYEIIFIVHPDQSEQVPAMIERYKATITARGGQIHRLEDWGRRQLAYMINKLAKAHYICMNIECDGETLAELEHAFKFNDAVLRHLTIKTKKAETAPSPMMKEVQREEAKKTAAHSAAPAPSAEASVIEREVVRYTPAGVPMVNCLLQHCSQVTEAGTPRQVDLTLSAVGAGEVSGAIAACALGQVFRFTGFLALRRRFNMARFTGKKKFERRPQQNPLFKRKKFCRFTVAGVEKIDYKDLEVLKDFIGENGKITPARLTGTQARYQRQLDQAIKRARFLALLPYTDLHNA</sequence>
<evidence type="ECO:0000256" key="3">
    <source>
        <dbReference type="ARBA" id="ARBA00022730"/>
    </source>
</evidence>
<feature type="region of interest" description="Disordered" evidence="9">
    <location>
        <begin position="96"/>
        <end position="124"/>
    </location>
</feature>
<dbReference type="InterPro" id="IPR020814">
    <property type="entry name" value="Ribosomal_S6_plastid/chlpt"/>
</dbReference>
<dbReference type="InterPro" id="IPR036870">
    <property type="entry name" value="Ribosomal_bS18_sf"/>
</dbReference>
<dbReference type="HAMAP" id="MF_00270">
    <property type="entry name" value="Ribosomal_bS18"/>
    <property type="match status" value="1"/>
</dbReference>
<evidence type="ECO:0000256" key="9">
    <source>
        <dbReference type="SAM" id="MobiDB-lite"/>
    </source>
</evidence>
<dbReference type="NCBIfam" id="TIGR00166">
    <property type="entry name" value="S6"/>
    <property type="match status" value="1"/>
</dbReference>
<dbReference type="InterPro" id="IPR001648">
    <property type="entry name" value="Ribosomal_bS18"/>
</dbReference>
<evidence type="ECO:0000256" key="6">
    <source>
        <dbReference type="ARBA" id="ARBA00023274"/>
    </source>
</evidence>
<evidence type="ECO:0000256" key="5">
    <source>
        <dbReference type="ARBA" id="ARBA00022980"/>
    </source>
</evidence>
<comment type="similarity">
    <text evidence="2">Belongs to the bacterial ribosomal protein bS6 family.</text>
</comment>
<dbReference type="GO" id="GO:0006412">
    <property type="term" value="P:translation"/>
    <property type="evidence" value="ECO:0007669"/>
    <property type="project" value="InterPro"/>
</dbReference>
<reference evidence="10" key="1">
    <citation type="journal article" date="2020" name="Fungal Divers.">
        <title>Resolving the Mortierellaceae phylogeny through synthesis of multi-gene phylogenetics and phylogenomics.</title>
        <authorList>
            <person name="Vandepol N."/>
            <person name="Liber J."/>
            <person name="Desiro A."/>
            <person name="Na H."/>
            <person name="Kennedy M."/>
            <person name="Barry K."/>
            <person name="Grigoriev I.V."/>
            <person name="Miller A.N."/>
            <person name="O'Donnell K."/>
            <person name="Stajich J.E."/>
            <person name="Bonito G."/>
        </authorList>
    </citation>
    <scope>NUCLEOTIDE SEQUENCE</scope>
    <source>
        <strain evidence="10">NVP60</strain>
    </source>
</reference>
<dbReference type="NCBIfam" id="TIGR00165">
    <property type="entry name" value="S18"/>
    <property type="match status" value="1"/>
</dbReference>
<dbReference type="Proteomes" id="UP000823405">
    <property type="component" value="Unassembled WGS sequence"/>
</dbReference>
<keyword evidence="11" id="KW-1185">Reference proteome</keyword>
<dbReference type="SUPFAM" id="SSF46911">
    <property type="entry name" value="Ribosomal protein S18"/>
    <property type="match status" value="1"/>
</dbReference>
<protein>
    <recommendedName>
        <fullName evidence="7">Small ribosomal subunit protein bS18m</fullName>
    </recommendedName>
</protein>
<comment type="caution">
    <text evidence="10">The sequence shown here is derived from an EMBL/GenBank/DDBJ whole genome shotgun (WGS) entry which is preliminary data.</text>
</comment>
<dbReference type="InterPro" id="IPR035980">
    <property type="entry name" value="Ribosomal_bS6_sf"/>
</dbReference>
<organism evidence="10 11">
    <name type="scientific">Linnemannia gamsii</name>
    <dbReference type="NCBI Taxonomy" id="64522"/>
    <lineage>
        <taxon>Eukaryota</taxon>
        <taxon>Fungi</taxon>
        <taxon>Fungi incertae sedis</taxon>
        <taxon>Mucoromycota</taxon>
        <taxon>Mortierellomycotina</taxon>
        <taxon>Mortierellomycetes</taxon>
        <taxon>Mortierellales</taxon>
        <taxon>Mortierellaceae</taxon>
        <taxon>Linnemannia</taxon>
    </lineage>
</organism>
<dbReference type="AlphaFoldDB" id="A0A9P6R808"/>
<accession>A0A9P6R808</accession>